<comment type="caution">
    <text evidence="6">The sequence shown here is derived from an EMBL/GenBank/DDBJ whole genome shotgun (WGS) entry which is preliminary data.</text>
</comment>
<reference evidence="6 7" key="1">
    <citation type="submission" date="2010-12" db="EMBL/GenBank/DDBJ databases">
        <authorList>
            <person name="Muzny D."/>
            <person name="Qin X."/>
            <person name="Buhay C."/>
            <person name="Dugan-Rocha S."/>
            <person name="Ding Y."/>
            <person name="Chen G."/>
            <person name="Hawes A."/>
            <person name="Holder M."/>
            <person name="Jhangiani S."/>
            <person name="Johnson A."/>
            <person name="Khan Z."/>
            <person name="Li Z."/>
            <person name="Liu W."/>
            <person name="Liu X."/>
            <person name="Perez L."/>
            <person name="Shen H."/>
            <person name="Wang Q."/>
            <person name="Watt J."/>
            <person name="Xi L."/>
            <person name="Xin Y."/>
            <person name="Zhou J."/>
            <person name="Deng J."/>
            <person name="Jiang H."/>
            <person name="Liu Y."/>
            <person name="Qu J."/>
            <person name="Song X.-Z."/>
            <person name="Zhang L."/>
            <person name="Villasana D."/>
            <person name="Johnson A."/>
            <person name="Liu J."/>
            <person name="Liyanage D."/>
            <person name="Lorensuhewa L."/>
            <person name="Robinson T."/>
            <person name="Song A."/>
            <person name="Song B.-B."/>
            <person name="Dinh H."/>
            <person name="Thornton R."/>
            <person name="Coyle M."/>
            <person name="Francisco L."/>
            <person name="Jackson L."/>
            <person name="Javaid M."/>
            <person name="Korchina V."/>
            <person name="Kovar C."/>
            <person name="Mata R."/>
            <person name="Mathew T."/>
            <person name="Ngo R."/>
            <person name="Nguyen L."/>
            <person name="Nguyen N."/>
            <person name="Okwuonu G."/>
            <person name="Ongeri F."/>
            <person name="Pham C."/>
            <person name="Simmons D."/>
            <person name="Wilczek-Boney K."/>
            <person name="Hale W."/>
            <person name="Jakkamsetti A."/>
            <person name="Pham P."/>
            <person name="Ruth R."/>
            <person name="San Lucas F."/>
            <person name="Warren J."/>
            <person name="Zhang J."/>
            <person name="Zhao Z."/>
            <person name="Zhou C."/>
            <person name="Zhu D."/>
            <person name="Lee S."/>
            <person name="Bess C."/>
            <person name="Blankenburg K."/>
            <person name="Forbes L."/>
            <person name="Fu Q."/>
            <person name="Gubbala S."/>
            <person name="Hirani K."/>
            <person name="Jayaseelan J.C."/>
            <person name="Lara F."/>
            <person name="Munidasa M."/>
            <person name="Palculict T."/>
            <person name="Patil S."/>
            <person name="Pu L.-L."/>
            <person name="Saada N."/>
            <person name="Tang L."/>
            <person name="Weissenberger G."/>
            <person name="Zhu Y."/>
            <person name="Hemphill L."/>
            <person name="Shang Y."/>
            <person name="Youmans B."/>
            <person name="Ayvaz T."/>
            <person name="Ross M."/>
            <person name="Santibanez J."/>
            <person name="Aqrawi P."/>
            <person name="Gross S."/>
            <person name="Joshi V."/>
            <person name="Fowler G."/>
            <person name="Nazareth L."/>
            <person name="Reid J."/>
            <person name="Worley K."/>
            <person name="Petrosino J."/>
            <person name="Highlander S."/>
            <person name="Gibbs R."/>
        </authorList>
    </citation>
    <scope>NUCLEOTIDE SEQUENCE [LARGE SCALE GENOMIC DNA]</scope>
    <source>
        <strain evidence="6 7">DSM 10105</strain>
    </source>
</reference>
<dbReference type="GO" id="GO:0005886">
    <property type="term" value="C:plasma membrane"/>
    <property type="evidence" value="ECO:0007669"/>
    <property type="project" value="TreeGrafter"/>
</dbReference>
<feature type="transmembrane region" description="Helical" evidence="5">
    <location>
        <begin position="192"/>
        <end position="213"/>
    </location>
</feature>
<dbReference type="EMBL" id="AEON01000002">
    <property type="protein sequence ID" value="EFT82625.1"/>
    <property type="molecule type" value="Genomic_DNA"/>
</dbReference>
<feature type="transmembrane region" description="Helical" evidence="5">
    <location>
        <begin position="160"/>
        <end position="180"/>
    </location>
</feature>
<feature type="transmembrane region" description="Helical" evidence="5">
    <location>
        <begin position="251"/>
        <end position="273"/>
    </location>
</feature>
<dbReference type="PANTHER" id="PTHR23501:SF154">
    <property type="entry name" value="MULTIDRUG-EFFLUX TRANSPORTER RV1634-RELATED"/>
    <property type="match status" value="1"/>
</dbReference>
<dbReference type="InterPro" id="IPR011701">
    <property type="entry name" value="MFS"/>
</dbReference>
<dbReference type="Pfam" id="PF07690">
    <property type="entry name" value="MFS_1"/>
    <property type="match status" value="1"/>
</dbReference>
<evidence type="ECO:0000256" key="4">
    <source>
        <dbReference type="ARBA" id="ARBA00023136"/>
    </source>
</evidence>
<keyword evidence="7" id="KW-1185">Reference proteome</keyword>
<accession>E6K2S1</accession>
<feature type="transmembrane region" description="Helical" evidence="5">
    <location>
        <begin position="103"/>
        <end position="125"/>
    </location>
</feature>
<evidence type="ECO:0000256" key="2">
    <source>
        <dbReference type="ARBA" id="ARBA00022692"/>
    </source>
</evidence>
<feature type="transmembrane region" description="Helical" evidence="5">
    <location>
        <begin position="342"/>
        <end position="364"/>
    </location>
</feature>
<evidence type="ECO:0000313" key="7">
    <source>
        <dbReference type="Proteomes" id="UP000004946"/>
    </source>
</evidence>
<dbReference type="PATRIC" id="fig|864564.6.peg.395"/>
<feature type="transmembrane region" description="Helical" evidence="5">
    <location>
        <begin position="219"/>
        <end position="239"/>
    </location>
</feature>
<feature type="transmembrane region" description="Helical" evidence="5">
    <location>
        <begin position="385"/>
        <end position="412"/>
    </location>
</feature>
<dbReference type="SUPFAM" id="SSF103473">
    <property type="entry name" value="MFS general substrate transporter"/>
    <property type="match status" value="1"/>
</dbReference>
<keyword evidence="2 5" id="KW-0812">Transmembrane</keyword>
<keyword evidence="4 5" id="KW-0472">Membrane</keyword>
<protein>
    <submittedName>
        <fullName evidence="6">Transporter, major facilitator family protein</fullName>
    </submittedName>
</protein>
<proteinExistence type="predicted"/>
<feature type="transmembrane region" description="Helical" evidence="5">
    <location>
        <begin position="432"/>
        <end position="452"/>
    </location>
</feature>
<dbReference type="PANTHER" id="PTHR23501">
    <property type="entry name" value="MAJOR FACILITATOR SUPERFAMILY"/>
    <property type="match status" value="1"/>
</dbReference>
<dbReference type="InterPro" id="IPR036259">
    <property type="entry name" value="MFS_trans_sf"/>
</dbReference>
<evidence type="ECO:0000256" key="3">
    <source>
        <dbReference type="ARBA" id="ARBA00022989"/>
    </source>
</evidence>
<feature type="transmembrane region" description="Helical" evidence="5">
    <location>
        <begin position="132"/>
        <end position="154"/>
    </location>
</feature>
<dbReference type="Gene3D" id="1.20.1250.20">
    <property type="entry name" value="MFS general substrate transporter like domains"/>
    <property type="match status" value="1"/>
</dbReference>
<organism evidence="6 7">
    <name type="scientific">Parascardovia denticolens DSM 10105 = JCM 12538</name>
    <dbReference type="NCBI Taxonomy" id="864564"/>
    <lineage>
        <taxon>Bacteria</taxon>
        <taxon>Bacillati</taxon>
        <taxon>Actinomycetota</taxon>
        <taxon>Actinomycetes</taxon>
        <taxon>Bifidobacteriales</taxon>
        <taxon>Bifidobacteriaceae</taxon>
        <taxon>Parascardovia</taxon>
    </lineage>
</organism>
<feature type="transmembrane region" description="Helical" evidence="5">
    <location>
        <begin position="75"/>
        <end position="97"/>
    </location>
</feature>
<feature type="transmembrane region" description="Helical" evidence="5">
    <location>
        <begin position="7"/>
        <end position="27"/>
    </location>
</feature>
<keyword evidence="3 5" id="KW-1133">Transmembrane helix</keyword>
<dbReference type="AlphaFoldDB" id="E6K2S1"/>
<feature type="transmembrane region" description="Helical" evidence="5">
    <location>
        <begin position="285"/>
        <end position="303"/>
    </location>
</feature>
<dbReference type="GO" id="GO:0022857">
    <property type="term" value="F:transmembrane transporter activity"/>
    <property type="evidence" value="ECO:0007669"/>
    <property type="project" value="InterPro"/>
</dbReference>
<gene>
    <name evidence="6" type="ORF">HMPREF0620_1310</name>
</gene>
<evidence type="ECO:0000313" key="6">
    <source>
        <dbReference type="EMBL" id="EFT82625.1"/>
    </source>
</evidence>
<dbReference type="HOGENOM" id="CLU_052760_0_0_11"/>
<evidence type="ECO:0000256" key="1">
    <source>
        <dbReference type="ARBA" id="ARBA00004141"/>
    </source>
</evidence>
<name>E6K2S1_PARDN</name>
<feature type="transmembrane region" description="Helical" evidence="5">
    <location>
        <begin position="315"/>
        <end position="336"/>
    </location>
</feature>
<comment type="subcellular location">
    <subcellularLocation>
        <location evidence="1">Membrane</location>
        <topology evidence="1">Multi-pass membrane protein</topology>
    </subcellularLocation>
</comment>
<evidence type="ECO:0000256" key="5">
    <source>
        <dbReference type="SAM" id="Phobius"/>
    </source>
</evidence>
<dbReference type="RefSeq" id="WP_006289725.1">
    <property type="nucleotide sequence ID" value="NZ_AP012333.1"/>
</dbReference>
<dbReference type="Proteomes" id="UP000004946">
    <property type="component" value="Chromosome"/>
</dbReference>
<sequence>MVNKKRELVLALAVIILELIGGMQSYLNQMILPIMSADLGARHLYGLITGVSSIVAMLGLPFGAALLQRYQLPRLLLVMTLILCAGAIVSATAPNIGLYLSGLVIRGFAGSALAMTSIGAVALGLSGRARQLTLAFSSASWVISSLVGPTYAAWVTHLLSWRWAMLLYLPFLLIARFIVAANLRSRQKTKKAPLPFSAALGAGLGIFLTIVPLQGIGKYLLGLLGLAILGWVTVYLMPAGTFWQAAPRKRALAGMFFLTASYFSANELVTLTAHDLFHANSAQMGWIELAGGLGWAVMGLLCGLKPASTARVYRLRAGIGVGVLALCGLLTVGLVLSSLPAAQARIAVICLWTACGIGMGITYIDTMNVFFEEPEVDDSITIEQMASASIMVEALASAIFIPLTTSLPAFAFQKKVVGQVGQPPHVAHSGSLFYGAAWGLVAVLAVIAWLYLHRSGPRAREKTVA</sequence>
<dbReference type="eggNOG" id="COG2814">
    <property type="taxonomic scope" value="Bacteria"/>
</dbReference>
<feature type="transmembrane region" description="Helical" evidence="5">
    <location>
        <begin position="47"/>
        <end position="68"/>
    </location>
</feature>
<dbReference type="KEGG" id="pdo:PSDT_0360"/>